<evidence type="ECO:0008006" key="4">
    <source>
        <dbReference type="Google" id="ProtNLM"/>
    </source>
</evidence>
<protein>
    <recommendedName>
        <fullName evidence="4">RNI-like protein</fullName>
    </recommendedName>
</protein>
<comment type="caution">
    <text evidence="2">The sequence shown here is derived from an EMBL/GenBank/DDBJ whole genome shotgun (WGS) entry which is preliminary data.</text>
</comment>
<evidence type="ECO:0000313" key="3">
    <source>
        <dbReference type="Proteomes" id="UP001194580"/>
    </source>
</evidence>
<evidence type="ECO:0000256" key="1">
    <source>
        <dbReference type="SAM" id="MobiDB-lite"/>
    </source>
</evidence>
<gene>
    <name evidence="2" type="ORF">BGZ95_011508</name>
</gene>
<dbReference type="Proteomes" id="UP001194580">
    <property type="component" value="Unassembled WGS sequence"/>
</dbReference>
<organism evidence="2 3">
    <name type="scientific">Linnemannia exigua</name>
    <dbReference type="NCBI Taxonomy" id="604196"/>
    <lineage>
        <taxon>Eukaryota</taxon>
        <taxon>Fungi</taxon>
        <taxon>Fungi incertae sedis</taxon>
        <taxon>Mucoromycota</taxon>
        <taxon>Mortierellomycotina</taxon>
        <taxon>Mortierellomycetes</taxon>
        <taxon>Mortierellales</taxon>
        <taxon>Mortierellaceae</taxon>
        <taxon>Linnemannia</taxon>
    </lineage>
</organism>
<sequence>MPHNQGASMINAAAPGTHTVIPEGFVPQSKTHRPFATLQNRTPTSTSSPEPDYEREEDVISTTNTLAKKLKLSNDLRQLVENANGTYDEDTQKISLTLTSSSNSSRFFEMLVKDGRELKELDVALAWDFDATDNENLVTRIYKTEITLLRMDLRGNWDDNRARKEGKLKYGNLHTLLWNKTLKGIVFENATYFGLRTDLPLKNKLYSNLRLLHFLVKIEPTSETQICTLVGACPNLLDLRLGTSHARGEMHPKMERIIGNLKKLKALHIYNTSYSTVIPEEDEASPRWKTIPQSDKPVKEIVRTGKSIQQPHLQELIGRSCGTLEVLMLQFPKNDGKFFELHTSASGHGSFSSSRPSTPKSVSYPTAQRFIGQPYARLTHLDLQVALSYESLPALRRVLPQLSLTHLGVDCASKDLLKFTKFETLESISLKGLSDTDLDGLRIASLKEGKSWKLNTIRLRNINNIQALQFLLSLPMKRVYLSEPSHESLKETLAHLDFSILEVLSIYTPEYDWSTEAILASQADSFNHRMKVDLGVPIGREQKNGVYDKKVRPLVGTEERLARERVEILPVFLQHGYYIQAILPPYSITKIERKRIAHYPDSVVEVITITQEPTPAASPASPNLIPFPTTKPRLLEDYFYKENISSKPEWPSDDFIENAVSELNVLNASTVSALNERDSSAISGLKGMDSNLTSERKVMNSNTTSESSGNSNTTNLISGVKSKYYVPLLHSFVQMVKAKGGTWDPELKKATITFKTEYVATNFFVKLLSQGTEVQDLDLTLEWDYQDLDLTRLVDQLALSNVQFLRLDLKDNNLETISNQEVLRSGPGKYQSLLGLFSNTKLEVISLVNASHIGSRTRGLCMYKNPSSQVVSPFSHTLQSFHFIGVIRATDDALLESIIDLCPRLVDVRLGSFSWASEYSPKLEGALKTLKELQALHLYNLSPNPLNKDDAIGRSSCSSELINPLKSIFSAGMHFGYHPLQDVVQQSLTTVEVLILRSRDKEGRPVQLVPLSSSNDLPFSRLTHLDLAVKITTDSHTQLAAILPGLNLTHFGAAAHTKNLVKSVNFASLKSIWLFDMDETYIQPLFDAFLGKTEPCKIDSMRFGRLRNIRHLPDFLRVVSLKRLYLSLLGHDALGEIFKTMELSELQVLAVFDDKYDCSSEATLAQRSHLFSEKMVLQLGYHSDTAKREVHNPKFRQVKPNFDRLSRQRVQIVSSHCMYENFMQSVLPGRSL</sequence>
<proteinExistence type="predicted"/>
<reference evidence="2" key="1">
    <citation type="journal article" date="2020" name="Fungal Divers.">
        <title>Resolving the Mortierellaceae phylogeny through synthesis of multi-gene phylogenetics and phylogenomics.</title>
        <authorList>
            <person name="Vandepol N."/>
            <person name="Liber J."/>
            <person name="Desiro A."/>
            <person name="Na H."/>
            <person name="Kennedy M."/>
            <person name="Barry K."/>
            <person name="Grigoriev I.V."/>
            <person name="Miller A.N."/>
            <person name="O'Donnell K."/>
            <person name="Stajich J.E."/>
            <person name="Bonito G."/>
        </authorList>
    </citation>
    <scope>NUCLEOTIDE SEQUENCE</scope>
    <source>
        <strain evidence="2">NRRL 28262</strain>
    </source>
</reference>
<dbReference type="EMBL" id="JAAAIL010000875">
    <property type="protein sequence ID" value="KAG0272707.1"/>
    <property type="molecule type" value="Genomic_DNA"/>
</dbReference>
<dbReference type="AlphaFoldDB" id="A0AAD4D9Z3"/>
<dbReference type="SUPFAM" id="SSF52047">
    <property type="entry name" value="RNI-like"/>
    <property type="match status" value="1"/>
</dbReference>
<feature type="compositionally biased region" description="Polar residues" evidence="1">
    <location>
        <begin position="37"/>
        <end position="49"/>
    </location>
</feature>
<keyword evidence="3" id="KW-1185">Reference proteome</keyword>
<feature type="region of interest" description="Disordered" evidence="1">
    <location>
        <begin position="32"/>
        <end position="57"/>
    </location>
</feature>
<accession>A0AAD4D9Z3</accession>
<evidence type="ECO:0000313" key="2">
    <source>
        <dbReference type="EMBL" id="KAG0272707.1"/>
    </source>
</evidence>
<name>A0AAD4D9Z3_9FUNG</name>